<evidence type="ECO:0000256" key="12">
    <source>
        <dbReference type="RuleBase" id="RU003357"/>
    </source>
</evidence>
<feature type="chain" id="PRO_5001660802" evidence="14">
    <location>
        <begin position="28"/>
        <end position="748"/>
    </location>
</feature>
<evidence type="ECO:0000256" key="3">
    <source>
        <dbReference type="ARBA" id="ARBA00022452"/>
    </source>
</evidence>
<comment type="caution">
    <text evidence="17">The sequence shown here is derived from an EMBL/GenBank/DDBJ whole genome shotgun (WGS) entry which is preliminary data.</text>
</comment>
<keyword evidence="4" id="KW-0410">Iron transport</keyword>
<evidence type="ECO:0000256" key="1">
    <source>
        <dbReference type="ARBA" id="ARBA00004571"/>
    </source>
</evidence>
<dbReference type="PANTHER" id="PTHR32552:SF81">
    <property type="entry name" value="TONB-DEPENDENT OUTER MEMBRANE RECEPTOR"/>
    <property type="match status" value="1"/>
</dbReference>
<feature type="region of interest" description="Disordered" evidence="13">
    <location>
        <begin position="37"/>
        <end position="62"/>
    </location>
</feature>
<keyword evidence="5 11" id="KW-0812">Transmembrane</keyword>
<feature type="domain" description="TonB-dependent receptor plug" evidence="16">
    <location>
        <begin position="66"/>
        <end position="173"/>
    </location>
</feature>
<keyword evidence="14" id="KW-0732">Signal</keyword>
<evidence type="ECO:0000256" key="8">
    <source>
        <dbReference type="ARBA" id="ARBA00023077"/>
    </source>
</evidence>
<dbReference type="RefSeq" id="WP_035570908.1">
    <property type="nucleotide sequence ID" value="NZ_ARYH01000001.1"/>
</dbReference>
<evidence type="ECO:0000256" key="6">
    <source>
        <dbReference type="ARBA" id="ARBA00023004"/>
    </source>
</evidence>
<dbReference type="AlphaFoldDB" id="A0A069E710"/>
<evidence type="ECO:0000256" key="13">
    <source>
        <dbReference type="SAM" id="MobiDB-lite"/>
    </source>
</evidence>
<dbReference type="Pfam" id="PF07715">
    <property type="entry name" value="Plug"/>
    <property type="match status" value="1"/>
</dbReference>
<dbReference type="GO" id="GO:0009279">
    <property type="term" value="C:cell outer membrane"/>
    <property type="evidence" value="ECO:0007669"/>
    <property type="project" value="UniProtKB-SubCell"/>
</dbReference>
<dbReference type="PATRIC" id="fig|1280949.3.peg.2111"/>
<evidence type="ECO:0000256" key="5">
    <source>
        <dbReference type="ARBA" id="ARBA00022692"/>
    </source>
</evidence>
<keyword evidence="6" id="KW-0408">Iron</keyword>
<comment type="subcellular location">
    <subcellularLocation>
        <location evidence="1 11">Cell outer membrane</location>
        <topology evidence="1 11">Multi-pass membrane protein</topology>
    </subcellularLocation>
</comment>
<feature type="signal peptide" evidence="14">
    <location>
        <begin position="1"/>
        <end position="27"/>
    </location>
</feature>
<keyword evidence="3 11" id="KW-1134">Transmembrane beta strand</keyword>
<sequence length="748" mass="82115">MTKINLEVLKLCTACSIIALTAAPAVAQNADTTDADEVASASEAAPTESRRLAPVTVTSRKREESLQDVPMSITAVDAGLMQDSGYIDLSQVQRVSTNVVIANIGTYIPRIYIRGIGTRNFDLGSEQSVGVFVDGVYQARPSNLDLGLLDLERVEVLKGPQGTLYGRNTIAGALSVVTQAPSEVFEGHISAELGSSVISGDDFYNLSGRISGPLTESGVRGTLAVAYRNREGYLPVQNSSIRGGANEDTVAARAKLLIPLSNAADLTLIGDYMTQEGPAYVLKSVPVLDGSGNVVPLDKDDLYKPEANRDDIGLDRDTWGLSATLDWDLGAFDLTSITAYRELSFYDRFDNDATAVDATERDTTEDSSQFSQEIRLNRSTDAYNLLLGAYYGHDEGDRLFSLNWTLPVPTWQLDAKTSLDSKNYAVFGQLEYFVTDALSLTVGARYGEDEKEFVYNTVSSMPAFANFTQPLNKKWDSFDPMVSLAYDFNENNMAYVSYASGYKSGAFQWLARNAIAASEVAAPEDVDSYEIGYKGFLADGRLELNASAFHMKYKDLQLLLYRNISPPSLPEQFIPLTVNAADSTIDGLEIETKTILTDQWSLDFSYAYLDGTYDEFVRELPTGEIQDFSGNPLVRAPKNTVNVALNYFEDYSFGTVGARVGYFWRDEWNHEEDANAINPRSTVPATGLLDASVSLGFDNGWELSVWGRNLTDERYQQGLINTTGSPQQIFPNEPRTYGVRVKKSFGGN</sequence>
<dbReference type="STRING" id="1280949.HAD_10320"/>
<evidence type="ECO:0000256" key="14">
    <source>
        <dbReference type="SAM" id="SignalP"/>
    </source>
</evidence>
<keyword evidence="7" id="KW-0406">Ion transport</keyword>
<evidence type="ECO:0000256" key="11">
    <source>
        <dbReference type="PROSITE-ProRule" id="PRU01360"/>
    </source>
</evidence>
<dbReference type="OrthoDB" id="7313036at2"/>
<dbReference type="EMBL" id="ARYH01000001">
    <property type="protein sequence ID" value="KCZ86075.1"/>
    <property type="molecule type" value="Genomic_DNA"/>
</dbReference>
<evidence type="ECO:0000256" key="2">
    <source>
        <dbReference type="ARBA" id="ARBA00022448"/>
    </source>
</evidence>
<feature type="domain" description="TonB-dependent receptor-like beta-barrel" evidence="15">
    <location>
        <begin position="303"/>
        <end position="710"/>
    </location>
</feature>
<evidence type="ECO:0000313" key="18">
    <source>
        <dbReference type="Proteomes" id="UP000027446"/>
    </source>
</evidence>
<keyword evidence="8 12" id="KW-0798">TonB box</keyword>
<proteinExistence type="inferred from homology"/>
<dbReference type="PROSITE" id="PS52016">
    <property type="entry name" value="TONB_DEPENDENT_REC_3"/>
    <property type="match status" value="1"/>
</dbReference>
<dbReference type="GO" id="GO:0006826">
    <property type="term" value="P:iron ion transport"/>
    <property type="evidence" value="ECO:0007669"/>
    <property type="project" value="UniProtKB-KW"/>
</dbReference>
<keyword evidence="18" id="KW-1185">Reference proteome</keyword>
<dbReference type="InterPro" id="IPR036942">
    <property type="entry name" value="Beta-barrel_TonB_sf"/>
</dbReference>
<dbReference type="InterPro" id="IPR012910">
    <property type="entry name" value="Plug_dom"/>
</dbReference>
<dbReference type="SUPFAM" id="SSF56935">
    <property type="entry name" value="Porins"/>
    <property type="match status" value="1"/>
</dbReference>
<dbReference type="InterPro" id="IPR039426">
    <property type="entry name" value="TonB-dep_rcpt-like"/>
</dbReference>
<keyword evidence="10 11" id="KW-0998">Cell outer membrane</keyword>
<gene>
    <name evidence="17" type="ORF">HAD_10320</name>
</gene>
<evidence type="ECO:0000256" key="10">
    <source>
        <dbReference type="ARBA" id="ARBA00023237"/>
    </source>
</evidence>
<keyword evidence="2 11" id="KW-0813">Transport</keyword>
<reference evidence="17 18" key="1">
    <citation type="journal article" date="2014" name="Antonie Van Leeuwenhoek">
        <title>Hyphomonas beringensis sp. nov. and Hyphomonas chukchiensis sp. nov., isolated from surface seawater of the Bering Sea and Chukchi Sea.</title>
        <authorList>
            <person name="Li C."/>
            <person name="Lai Q."/>
            <person name="Li G."/>
            <person name="Dong C."/>
            <person name="Wang J."/>
            <person name="Liao Y."/>
            <person name="Shao Z."/>
        </authorList>
    </citation>
    <scope>NUCLEOTIDE SEQUENCE [LARGE SCALE GENOMIC DNA]</scope>
    <source>
        <strain evidence="17 18">MHS-3</strain>
    </source>
</reference>
<dbReference type="InterPro" id="IPR000531">
    <property type="entry name" value="Beta-barrel_TonB"/>
</dbReference>
<evidence type="ECO:0000313" key="17">
    <source>
        <dbReference type="EMBL" id="KCZ86075.1"/>
    </source>
</evidence>
<evidence type="ECO:0000256" key="9">
    <source>
        <dbReference type="ARBA" id="ARBA00023136"/>
    </source>
</evidence>
<evidence type="ECO:0000259" key="16">
    <source>
        <dbReference type="Pfam" id="PF07715"/>
    </source>
</evidence>
<dbReference type="eggNOG" id="COG4771">
    <property type="taxonomic scope" value="Bacteria"/>
</dbReference>
<keyword evidence="9 11" id="KW-0472">Membrane</keyword>
<comment type="similarity">
    <text evidence="11 12">Belongs to the TonB-dependent receptor family.</text>
</comment>
<name>A0A069E710_9PROT</name>
<dbReference type="Pfam" id="PF00593">
    <property type="entry name" value="TonB_dep_Rec_b-barrel"/>
    <property type="match status" value="1"/>
</dbReference>
<evidence type="ECO:0000256" key="7">
    <source>
        <dbReference type="ARBA" id="ARBA00023065"/>
    </source>
</evidence>
<dbReference type="Proteomes" id="UP000027446">
    <property type="component" value="Unassembled WGS sequence"/>
</dbReference>
<evidence type="ECO:0000256" key="4">
    <source>
        <dbReference type="ARBA" id="ARBA00022496"/>
    </source>
</evidence>
<keyword evidence="17" id="KW-0675">Receptor</keyword>
<protein>
    <submittedName>
        <fullName evidence="17">TonB-dependent receptor</fullName>
    </submittedName>
</protein>
<organism evidence="17 18">
    <name type="scientific">Hyphomonas adhaerens MHS-3</name>
    <dbReference type="NCBI Taxonomy" id="1280949"/>
    <lineage>
        <taxon>Bacteria</taxon>
        <taxon>Pseudomonadati</taxon>
        <taxon>Pseudomonadota</taxon>
        <taxon>Alphaproteobacteria</taxon>
        <taxon>Hyphomonadales</taxon>
        <taxon>Hyphomonadaceae</taxon>
        <taxon>Hyphomonas</taxon>
    </lineage>
</organism>
<accession>A0A069E710</accession>
<dbReference type="CDD" id="cd01347">
    <property type="entry name" value="ligand_gated_channel"/>
    <property type="match status" value="1"/>
</dbReference>
<evidence type="ECO:0000259" key="15">
    <source>
        <dbReference type="Pfam" id="PF00593"/>
    </source>
</evidence>
<dbReference type="PANTHER" id="PTHR32552">
    <property type="entry name" value="FERRICHROME IRON RECEPTOR-RELATED"/>
    <property type="match status" value="1"/>
</dbReference>
<dbReference type="Gene3D" id="2.40.170.20">
    <property type="entry name" value="TonB-dependent receptor, beta-barrel domain"/>
    <property type="match status" value="1"/>
</dbReference>